<dbReference type="PaxDb" id="121845-A0A3Q0JJV9"/>
<feature type="compositionally biased region" description="Polar residues" evidence="1">
    <location>
        <begin position="382"/>
        <end position="406"/>
    </location>
</feature>
<dbReference type="PANTHER" id="PTHR14690">
    <property type="entry name" value="IQ MOTIF CONTAINING WITH AAA DOMAIN 1"/>
    <property type="match status" value="1"/>
</dbReference>
<accession>A0A3Q0JJV9</accession>
<keyword evidence="2" id="KW-1133">Transmembrane helix</keyword>
<sequence length="583" mass="65234">MYRYNTAVDRNRIGGMSDYSLKIMLIGISTCPWECDQKSLAQTYQKMIYIPRPDYASLSYIWTELLFSYPSVSRQFNCSTLAKLSDGYTVGTILKVVRERNKDKGSKLMNACYLYCVCNVLISYLYLVLFLGLAQDEVYPNQPGKSKGNLLSNTSLNKAATEDSAVPTLLPLSKLREKENQLLEEKEELVTTPQLSLGTVLTSDVIGFGIGPKQHSFSDVDEDSSQTMEEENEQEKEEEKREEVSLSREEEKGEERVEKVEVKEKVEEDKKPVEDVVSPGSPSVVVKKSEPADKPAASKDTKPNFNAWFKAFGAPKMPLSTVKRKTDFGNPLTPLSNEFRDSPEMRSEDTMDEISDLPPPTPGRSLGLDEERVAPPPRQRKLSTGSSMSERSSFSQDPTDPLNSPRPSLDEPYVSPQQQPYHHSPSSVAPIKVGFYQDTFPRAGSDKSSSCSPREPPSNQNSPHLQIVSPVQSPKEPYVYSNPMSPYPSPGVYDVPPPTPSYPSISRDLPYFDRPPVYSVAPADRSDSEREREEVESIKSLSNEPKPPKRRRGRPSKERPNNIPKNSSAAIEALELVTEQTLK</sequence>
<evidence type="ECO:0000313" key="3">
    <source>
        <dbReference type="Proteomes" id="UP000079169"/>
    </source>
</evidence>
<feature type="compositionally biased region" description="Polar residues" evidence="1">
    <location>
        <begin position="415"/>
        <end position="427"/>
    </location>
</feature>
<feature type="compositionally biased region" description="Polar residues" evidence="1">
    <location>
        <begin position="446"/>
        <end position="472"/>
    </location>
</feature>
<dbReference type="KEGG" id="dci:113471852"/>
<dbReference type="GeneID" id="113471852"/>
<dbReference type="PANTHER" id="PTHR14690:SF0">
    <property type="entry name" value="IQ MOTIF CONTAINING WITH AAA DOMAIN 1"/>
    <property type="match status" value="1"/>
</dbReference>
<feature type="transmembrane region" description="Helical" evidence="2">
    <location>
        <begin position="112"/>
        <end position="133"/>
    </location>
</feature>
<feature type="compositionally biased region" description="Basic and acidic residues" evidence="1">
    <location>
        <begin position="287"/>
        <end position="302"/>
    </location>
</feature>
<feature type="compositionally biased region" description="Low complexity" evidence="1">
    <location>
        <begin position="275"/>
        <end position="286"/>
    </location>
</feature>
<keyword evidence="3" id="KW-1185">Reference proteome</keyword>
<organism evidence="3 4">
    <name type="scientific">Diaphorina citri</name>
    <name type="common">Asian citrus psyllid</name>
    <dbReference type="NCBI Taxonomy" id="121845"/>
    <lineage>
        <taxon>Eukaryota</taxon>
        <taxon>Metazoa</taxon>
        <taxon>Ecdysozoa</taxon>
        <taxon>Arthropoda</taxon>
        <taxon>Hexapoda</taxon>
        <taxon>Insecta</taxon>
        <taxon>Pterygota</taxon>
        <taxon>Neoptera</taxon>
        <taxon>Paraneoptera</taxon>
        <taxon>Hemiptera</taxon>
        <taxon>Sternorrhyncha</taxon>
        <taxon>Psylloidea</taxon>
        <taxon>Psyllidae</taxon>
        <taxon>Diaphorininae</taxon>
        <taxon>Diaphorina</taxon>
    </lineage>
</organism>
<feature type="compositionally biased region" description="Acidic residues" evidence="1">
    <location>
        <begin position="219"/>
        <end position="236"/>
    </location>
</feature>
<feature type="non-terminal residue" evidence="4">
    <location>
        <position position="583"/>
    </location>
</feature>
<dbReference type="STRING" id="121845.A0A3Q0JJV9"/>
<evidence type="ECO:0000256" key="1">
    <source>
        <dbReference type="SAM" id="MobiDB-lite"/>
    </source>
</evidence>
<evidence type="ECO:0000313" key="4">
    <source>
        <dbReference type="RefSeq" id="XP_026687105.1"/>
    </source>
</evidence>
<dbReference type="InterPro" id="IPR052267">
    <property type="entry name" value="N-DRC_Component"/>
</dbReference>
<dbReference type="Proteomes" id="UP000079169">
    <property type="component" value="Unplaced"/>
</dbReference>
<protein>
    <submittedName>
        <fullName evidence="4">Pollen-specific leucine-rich repeat extensin-like protein 1</fullName>
    </submittedName>
</protein>
<feature type="compositionally biased region" description="Basic and acidic residues" evidence="1">
    <location>
        <begin position="338"/>
        <end position="349"/>
    </location>
</feature>
<feature type="compositionally biased region" description="Basic and acidic residues" evidence="1">
    <location>
        <begin position="524"/>
        <end position="537"/>
    </location>
</feature>
<feature type="region of interest" description="Disordered" evidence="1">
    <location>
        <begin position="213"/>
        <end position="570"/>
    </location>
</feature>
<reference evidence="4" key="1">
    <citation type="submission" date="2025-08" db="UniProtKB">
        <authorList>
            <consortium name="RefSeq"/>
        </authorList>
    </citation>
    <scope>IDENTIFICATION</scope>
</reference>
<dbReference type="AlphaFoldDB" id="A0A3Q0JJV9"/>
<name>A0A3Q0JJV9_DIACI</name>
<feature type="compositionally biased region" description="Basic and acidic residues" evidence="1">
    <location>
        <begin position="237"/>
        <end position="274"/>
    </location>
</feature>
<gene>
    <name evidence="4" type="primary">LOC113471852</name>
</gene>
<keyword evidence="2" id="KW-0812">Transmembrane</keyword>
<dbReference type="RefSeq" id="XP_026687105.1">
    <property type="nucleotide sequence ID" value="XM_026831304.1"/>
</dbReference>
<feature type="compositionally biased region" description="Pro residues" evidence="1">
    <location>
        <begin position="485"/>
        <end position="501"/>
    </location>
</feature>
<keyword evidence="2" id="KW-0472">Membrane</keyword>
<proteinExistence type="predicted"/>
<evidence type="ECO:0000256" key="2">
    <source>
        <dbReference type="SAM" id="Phobius"/>
    </source>
</evidence>